<keyword evidence="4 7" id="KW-0067">ATP-binding</keyword>
<dbReference type="Proteomes" id="UP001601303">
    <property type="component" value="Unassembled WGS sequence"/>
</dbReference>
<evidence type="ECO:0000256" key="1">
    <source>
        <dbReference type="ARBA" id="ARBA00005417"/>
    </source>
</evidence>
<protein>
    <submittedName>
        <fullName evidence="7">Dipeptide ABC transporter ATP-binding protein</fullName>
    </submittedName>
</protein>
<feature type="region of interest" description="Disordered" evidence="5">
    <location>
        <begin position="324"/>
        <end position="357"/>
    </location>
</feature>
<accession>A0ABW6MCQ5</accession>
<evidence type="ECO:0000256" key="5">
    <source>
        <dbReference type="SAM" id="MobiDB-lite"/>
    </source>
</evidence>
<dbReference type="PROSITE" id="PS00211">
    <property type="entry name" value="ABC_TRANSPORTER_1"/>
    <property type="match status" value="1"/>
</dbReference>
<comment type="caution">
    <text evidence="7">The sequence shown here is derived from an EMBL/GenBank/DDBJ whole genome shotgun (WGS) entry which is preliminary data.</text>
</comment>
<evidence type="ECO:0000313" key="7">
    <source>
        <dbReference type="EMBL" id="MFE9602540.1"/>
    </source>
</evidence>
<proteinExistence type="inferred from homology"/>
<evidence type="ECO:0000256" key="3">
    <source>
        <dbReference type="ARBA" id="ARBA00022741"/>
    </source>
</evidence>
<sequence>MADADPPRTLLTVDGLHIGFGTRQGRVEAVRGIGFTLAAGECLAVVGESGSGKSVTARALVGLNGPGASVRADTLELEGEDLRSLGNRRWRRIRGSRIGLVLQDALVSLDPLRRVEAEVAEALRNHRPDSRGRVRETVLELLKEVGMPEPPVQARQYPHELSGGLRQRALIASAIAAGPRVLVADEPTTALDVTVQARVLDLLASRKAAGTGVLLISHDLAVVARLADRVAVMYQGRFVEEGTVEEVLRTPRHPYTRELLAAVPAAATRRTRLSAPARRAPGAPEDGRGCAYAPRCPLAVDECRAVVPGPVRVGGAGAGHTARCLRTGEPWPEPAARTARAAARDREPAGGGEPVPPVLEVHGLAKAFRGPDGVVRDAARDVSFSLPVGRTLGVLGESGSGKTTVARMVLGLLEPDAGEVRLAGLPWSGVPERLRRERRRRVQLVQQDPFSSFDPRYTAERVVGEALGSPGGRSVRANRERILELFGLVGLDPELMRRRPRQLSGGQRQRVALARALATGPDLIVCDEPVSALDVSVQAQILDLLADLQDRLGLSLLFISHDLGVIRHISDEVIVMRGGRVVEAGPAEELFARPRHPYTRALLTALPRPEDAWQRPAPVPVAESAEARSWRDFSGTTEHPV</sequence>
<dbReference type="PANTHER" id="PTHR43776:SF7">
    <property type="entry name" value="D,D-DIPEPTIDE TRANSPORT ATP-BINDING PROTEIN DDPF-RELATED"/>
    <property type="match status" value="1"/>
</dbReference>
<dbReference type="InterPro" id="IPR027417">
    <property type="entry name" value="P-loop_NTPase"/>
</dbReference>
<dbReference type="Gene3D" id="3.40.50.300">
    <property type="entry name" value="P-loop containing nucleotide triphosphate hydrolases"/>
    <property type="match status" value="2"/>
</dbReference>
<keyword evidence="2" id="KW-0813">Transport</keyword>
<dbReference type="PROSITE" id="PS50893">
    <property type="entry name" value="ABC_TRANSPORTER_2"/>
    <property type="match status" value="2"/>
</dbReference>
<keyword evidence="8" id="KW-1185">Reference proteome</keyword>
<dbReference type="InterPro" id="IPR003439">
    <property type="entry name" value="ABC_transporter-like_ATP-bd"/>
</dbReference>
<gene>
    <name evidence="7" type="ORF">ACFYNQ_28750</name>
</gene>
<dbReference type="InterPro" id="IPR013563">
    <property type="entry name" value="Oligopep_ABC_C"/>
</dbReference>
<dbReference type="SUPFAM" id="SSF52540">
    <property type="entry name" value="P-loop containing nucleoside triphosphate hydrolases"/>
    <property type="match status" value="2"/>
</dbReference>
<name>A0ABW6MCQ5_9ACTN</name>
<dbReference type="InterPro" id="IPR050319">
    <property type="entry name" value="ABC_transp_ATP-bind"/>
</dbReference>
<comment type="similarity">
    <text evidence="1">Belongs to the ABC transporter superfamily.</text>
</comment>
<evidence type="ECO:0000256" key="4">
    <source>
        <dbReference type="ARBA" id="ARBA00022840"/>
    </source>
</evidence>
<feature type="region of interest" description="Disordered" evidence="5">
    <location>
        <begin position="613"/>
        <end position="641"/>
    </location>
</feature>
<dbReference type="Pfam" id="PF08352">
    <property type="entry name" value="oligo_HPY"/>
    <property type="match status" value="2"/>
</dbReference>
<dbReference type="CDD" id="cd03257">
    <property type="entry name" value="ABC_NikE_OppD_transporters"/>
    <property type="match status" value="2"/>
</dbReference>
<feature type="domain" description="ABC transporter" evidence="6">
    <location>
        <begin position="359"/>
        <end position="603"/>
    </location>
</feature>
<evidence type="ECO:0000313" key="8">
    <source>
        <dbReference type="Proteomes" id="UP001601303"/>
    </source>
</evidence>
<dbReference type="NCBIfam" id="TIGR01727">
    <property type="entry name" value="oligo_HPY"/>
    <property type="match status" value="1"/>
</dbReference>
<evidence type="ECO:0000259" key="6">
    <source>
        <dbReference type="PROSITE" id="PS50893"/>
    </source>
</evidence>
<dbReference type="EMBL" id="JBIAHM010000010">
    <property type="protein sequence ID" value="MFE9602540.1"/>
    <property type="molecule type" value="Genomic_DNA"/>
</dbReference>
<keyword evidence="3" id="KW-0547">Nucleotide-binding</keyword>
<dbReference type="SMART" id="SM00382">
    <property type="entry name" value="AAA"/>
    <property type="match status" value="2"/>
</dbReference>
<dbReference type="Pfam" id="PF00005">
    <property type="entry name" value="ABC_tran"/>
    <property type="match status" value="2"/>
</dbReference>
<dbReference type="PANTHER" id="PTHR43776">
    <property type="entry name" value="TRANSPORT ATP-BINDING PROTEIN"/>
    <property type="match status" value="1"/>
</dbReference>
<feature type="domain" description="ABC transporter" evidence="6">
    <location>
        <begin position="11"/>
        <end position="260"/>
    </location>
</feature>
<dbReference type="GO" id="GO:0005524">
    <property type="term" value="F:ATP binding"/>
    <property type="evidence" value="ECO:0007669"/>
    <property type="project" value="UniProtKB-KW"/>
</dbReference>
<reference evidence="7 8" key="1">
    <citation type="submission" date="2024-10" db="EMBL/GenBank/DDBJ databases">
        <title>The Natural Products Discovery Center: Release of the First 8490 Sequenced Strains for Exploring Actinobacteria Biosynthetic Diversity.</title>
        <authorList>
            <person name="Kalkreuter E."/>
            <person name="Kautsar S.A."/>
            <person name="Yang D."/>
            <person name="Bader C.D."/>
            <person name="Teijaro C.N."/>
            <person name="Fluegel L."/>
            <person name="Davis C.M."/>
            <person name="Simpson J.R."/>
            <person name="Lauterbach L."/>
            <person name="Steele A.D."/>
            <person name="Gui C."/>
            <person name="Meng S."/>
            <person name="Li G."/>
            <person name="Viehrig K."/>
            <person name="Ye F."/>
            <person name="Su P."/>
            <person name="Kiefer A.F."/>
            <person name="Nichols A."/>
            <person name="Cepeda A.J."/>
            <person name="Yan W."/>
            <person name="Fan B."/>
            <person name="Jiang Y."/>
            <person name="Adhikari A."/>
            <person name="Zheng C.-J."/>
            <person name="Schuster L."/>
            <person name="Cowan T.M."/>
            <person name="Smanski M.J."/>
            <person name="Chevrette M.G."/>
            <person name="De Carvalho L.P.S."/>
            <person name="Shen B."/>
        </authorList>
    </citation>
    <scope>NUCLEOTIDE SEQUENCE [LARGE SCALE GENOMIC DNA]</scope>
    <source>
        <strain evidence="7 8">NPDC006488</strain>
    </source>
</reference>
<dbReference type="InterPro" id="IPR003593">
    <property type="entry name" value="AAA+_ATPase"/>
</dbReference>
<organism evidence="7 8">
    <name type="scientific">Streptomyces hokutonensis</name>
    <dbReference type="NCBI Taxonomy" id="1306990"/>
    <lineage>
        <taxon>Bacteria</taxon>
        <taxon>Bacillati</taxon>
        <taxon>Actinomycetota</taxon>
        <taxon>Actinomycetes</taxon>
        <taxon>Kitasatosporales</taxon>
        <taxon>Streptomycetaceae</taxon>
        <taxon>Streptomyces</taxon>
    </lineage>
</organism>
<dbReference type="NCBIfam" id="NF008453">
    <property type="entry name" value="PRK11308.1"/>
    <property type="match status" value="2"/>
</dbReference>
<evidence type="ECO:0000256" key="2">
    <source>
        <dbReference type="ARBA" id="ARBA00022448"/>
    </source>
</evidence>
<dbReference type="InterPro" id="IPR017871">
    <property type="entry name" value="ABC_transporter-like_CS"/>
</dbReference>
<dbReference type="RefSeq" id="WP_388110498.1">
    <property type="nucleotide sequence ID" value="NZ_JBIAHM010000010.1"/>
</dbReference>